<name>A0A2S5VNX8_9MICO</name>
<comment type="caution">
    <text evidence="2">The sequence shown here is derived from an EMBL/GenBank/DDBJ whole genome shotgun (WGS) entry which is preliminary data.</text>
</comment>
<evidence type="ECO:0000313" key="2">
    <source>
        <dbReference type="EMBL" id="PPF64739.1"/>
    </source>
</evidence>
<feature type="compositionally biased region" description="Acidic residues" evidence="1">
    <location>
        <begin position="92"/>
        <end position="101"/>
    </location>
</feature>
<gene>
    <name evidence="2" type="ORF">C5E16_14360</name>
</gene>
<organism evidence="2 3">
    <name type="scientific">Clavibacter michiganensis</name>
    <dbReference type="NCBI Taxonomy" id="28447"/>
    <lineage>
        <taxon>Bacteria</taxon>
        <taxon>Bacillati</taxon>
        <taxon>Actinomycetota</taxon>
        <taxon>Actinomycetes</taxon>
        <taxon>Micrococcales</taxon>
        <taxon>Microbacteriaceae</taxon>
        <taxon>Clavibacter</taxon>
    </lineage>
</organism>
<evidence type="ECO:0000313" key="3">
    <source>
        <dbReference type="Proteomes" id="UP000239241"/>
    </source>
</evidence>
<sequence>MWRQADLEVSEAGLSLLARGEHAVESQAEEANRREQQQYEVADFGEAHEVEADVGREEEAGDELHRLPEALERRVADAALDADEAGHAGEADGADDAEDDGLPAHGVTAARP</sequence>
<protein>
    <submittedName>
        <fullName evidence="2">Uncharacterized protein</fullName>
    </submittedName>
</protein>
<dbReference type="Proteomes" id="UP000239241">
    <property type="component" value="Unassembled WGS sequence"/>
</dbReference>
<accession>A0A2S5VNX8</accession>
<evidence type="ECO:0000256" key="1">
    <source>
        <dbReference type="SAM" id="MobiDB-lite"/>
    </source>
</evidence>
<reference evidence="2 3" key="1">
    <citation type="submission" date="2018-02" db="EMBL/GenBank/DDBJ databases">
        <title>Bacteriophage NCPPB3778 and a type I-E CRISPR drive the evolution of the US Biological Select Agent, Rathayibacter toxicus.</title>
        <authorList>
            <person name="Davis E.W.II."/>
            <person name="Tabima J.F."/>
            <person name="Weisberg A.J."/>
            <person name="Lopes L.D."/>
            <person name="Wiseman M.S."/>
            <person name="Wiseman M.S."/>
            <person name="Pupko T."/>
            <person name="Belcher M.S."/>
            <person name="Sechler A.J."/>
            <person name="Tancos M.A."/>
            <person name="Schroeder B.K."/>
            <person name="Murray T.D."/>
            <person name="Luster D.G."/>
            <person name="Schneider W.L."/>
            <person name="Rogers E."/>
            <person name="Andreote F.D."/>
            <person name="Grunwald N.J."/>
            <person name="Putnam M.L."/>
            <person name="Chang J.H."/>
        </authorList>
    </citation>
    <scope>NUCLEOTIDE SEQUENCE [LARGE SCALE GENOMIC DNA]</scope>
    <source>
        <strain evidence="2 3">AY1B3</strain>
    </source>
</reference>
<proteinExistence type="predicted"/>
<feature type="region of interest" description="Disordered" evidence="1">
    <location>
        <begin position="75"/>
        <end position="112"/>
    </location>
</feature>
<dbReference type="AlphaFoldDB" id="A0A2S5VNX8"/>
<dbReference type="EMBL" id="PSXY01000034">
    <property type="protein sequence ID" value="PPF64739.1"/>
    <property type="molecule type" value="Genomic_DNA"/>
</dbReference>